<sequence length="218" mass="25073">MKILASAFFLERPIENLDWVIGILVLTLVFIAIGRVLFSNNYEALTNIDRFQEINDNQALFGLVFQISFAVLSGAILIDYVGADYDFVLNTPTIKLVTIAFFILLFFGIRFVLGSTAAYAFGITQDRNFNMKATNYFRVFSVGLLWLAVLLLYFSEILKPIILVATIVGLAIIRFLTYRYLFNNQPDKQTKIWYYNILYLCALEILPLLVLLKYLNVW</sequence>
<evidence type="ECO:0000313" key="3">
    <source>
        <dbReference type="Proteomes" id="UP000552241"/>
    </source>
</evidence>
<dbReference type="EMBL" id="JACDZE010000001">
    <property type="protein sequence ID" value="MBA5629097.1"/>
    <property type="molecule type" value="Genomic_DNA"/>
</dbReference>
<dbReference type="RefSeq" id="WP_182042663.1">
    <property type="nucleotide sequence ID" value="NZ_JACDZE010000001.1"/>
</dbReference>
<feature type="transmembrane region" description="Helical" evidence="1">
    <location>
        <begin position="135"/>
        <end position="155"/>
    </location>
</feature>
<keyword evidence="3" id="KW-1185">Reference proteome</keyword>
<dbReference type="Proteomes" id="UP000552241">
    <property type="component" value="Unassembled WGS sequence"/>
</dbReference>
<keyword evidence="1" id="KW-0472">Membrane</keyword>
<gene>
    <name evidence="2" type="ORF">HU137_04855</name>
</gene>
<accession>A0A838ZP29</accession>
<feature type="transmembrane region" description="Helical" evidence="1">
    <location>
        <begin position="59"/>
        <end position="78"/>
    </location>
</feature>
<comment type="caution">
    <text evidence="2">The sequence shown here is derived from an EMBL/GenBank/DDBJ whole genome shotgun (WGS) entry which is preliminary data.</text>
</comment>
<dbReference type="InterPro" id="IPR025367">
    <property type="entry name" value="DUF4271"/>
</dbReference>
<name>A0A838ZP29_9FLAO</name>
<evidence type="ECO:0000256" key="1">
    <source>
        <dbReference type="SAM" id="Phobius"/>
    </source>
</evidence>
<dbReference type="AlphaFoldDB" id="A0A838ZP29"/>
<feature type="transmembrane region" description="Helical" evidence="1">
    <location>
        <begin position="193"/>
        <end position="215"/>
    </location>
</feature>
<keyword evidence="1" id="KW-0812">Transmembrane</keyword>
<dbReference type="Pfam" id="PF14093">
    <property type="entry name" value="DUF4271"/>
    <property type="match status" value="1"/>
</dbReference>
<organism evidence="2 3">
    <name type="scientific">Moheibacter lacus</name>
    <dbReference type="NCBI Taxonomy" id="2745851"/>
    <lineage>
        <taxon>Bacteria</taxon>
        <taxon>Pseudomonadati</taxon>
        <taxon>Bacteroidota</taxon>
        <taxon>Flavobacteriia</taxon>
        <taxon>Flavobacteriales</taxon>
        <taxon>Weeksellaceae</taxon>
        <taxon>Moheibacter</taxon>
    </lineage>
</organism>
<reference evidence="2 3" key="1">
    <citation type="submission" date="2020-07" db="EMBL/GenBank/DDBJ databases">
        <title>Moheibacter lacus sp. nov., a member of the family Flavobacteriaceae isolated from freshwater lake sediment.</title>
        <authorList>
            <person name="Liu Y."/>
        </authorList>
    </citation>
    <scope>NUCLEOTIDE SEQUENCE [LARGE SCALE GENOMIC DNA]</scope>
    <source>
        <strain evidence="2 3">BDHS18</strain>
    </source>
</reference>
<proteinExistence type="predicted"/>
<keyword evidence="1" id="KW-1133">Transmembrane helix</keyword>
<feature type="transmembrane region" description="Helical" evidence="1">
    <location>
        <begin position="98"/>
        <end position="123"/>
    </location>
</feature>
<evidence type="ECO:0000313" key="2">
    <source>
        <dbReference type="EMBL" id="MBA5629097.1"/>
    </source>
</evidence>
<feature type="transmembrane region" description="Helical" evidence="1">
    <location>
        <begin position="161"/>
        <end position="181"/>
    </location>
</feature>
<feature type="transmembrane region" description="Helical" evidence="1">
    <location>
        <begin position="19"/>
        <end position="38"/>
    </location>
</feature>
<protein>
    <submittedName>
        <fullName evidence="2">DUF4271 domain-containing protein</fullName>
    </submittedName>
</protein>